<comment type="caution">
    <text evidence="1">The sequence shown here is derived from an EMBL/GenBank/DDBJ whole genome shotgun (WGS) entry which is preliminary data.</text>
</comment>
<evidence type="ECO:0000313" key="1">
    <source>
        <dbReference type="EMBL" id="MFD1525008.1"/>
    </source>
</evidence>
<dbReference type="AlphaFoldDB" id="A0ABD6B2N6"/>
<gene>
    <name evidence="1" type="ORF">ACFR9S_01650</name>
</gene>
<dbReference type="Proteomes" id="UP001597111">
    <property type="component" value="Unassembled WGS sequence"/>
</dbReference>
<reference evidence="1 2" key="1">
    <citation type="journal article" date="2019" name="Int. J. Syst. Evol. Microbiol.">
        <title>The Global Catalogue of Microorganisms (GCM) 10K type strain sequencing project: providing services to taxonomists for standard genome sequencing and annotation.</title>
        <authorList>
            <consortium name="The Broad Institute Genomics Platform"/>
            <consortium name="The Broad Institute Genome Sequencing Center for Infectious Disease"/>
            <person name="Wu L."/>
            <person name="Ma J."/>
        </authorList>
    </citation>
    <scope>NUCLEOTIDE SEQUENCE [LARGE SCALE GENOMIC DNA]</scope>
    <source>
        <strain evidence="1 2">CGMCC 1.12285</strain>
    </source>
</reference>
<organism evidence="1 2">
    <name type="scientific">Halolamina salina</name>
    <dbReference type="NCBI Taxonomy" id="1220023"/>
    <lineage>
        <taxon>Archaea</taxon>
        <taxon>Methanobacteriati</taxon>
        <taxon>Methanobacteriota</taxon>
        <taxon>Stenosarchaea group</taxon>
        <taxon>Halobacteria</taxon>
        <taxon>Halobacteriales</taxon>
        <taxon>Haloferacaceae</taxon>
    </lineage>
</organism>
<dbReference type="InterPro" id="IPR058328">
    <property type="entry name" value="DUF8015"/>
</dbReference>
<dbReference type="RefSeq" id="WP_379732088.1">
    <property type="nucleotide sequence ID" value="NZ_JBHSWZ010000201.1"/>
</dbReference>
<keyword evidence="2" id="KW-1185">Reference proteome</keyword>
<sequence length="87" mass="9207">MARRRSLGYYDKILIAIAASLAGGSAVGAATAVEFRLGLLAGALLATVFVYDATLRNPPRPPSSSRQTMAMVGWHLLLAILLLPDLL</sequence>
<accession>A0ABD6B2N6</accession>
<name>A0ABD6B2N6_9EURY</name>
<dbReference type="Pfam" id="PF26047">
    <property type="entry name" value="DUF8015"/>
    <property type="match status" value="1"/>
</dbReference>
<dbReference type="EMBL" id="JBHUDH010000012">
    <property type="protein sequence ID" value="MFD1525008.1"/>
    <property type="molecule type" value="Genomic_DNA"/>
</dbReference>
<evidence type="ECO:0000313" key="2">
    <source>
        <dbReference type="Proteomes" id="UP001597111"/>
    </source>
</evidence>
<proteinExistence type="predicted"/>
<protein>
    <submittedName>
        <fullName evidence="1">Uncharacterized protein</fullName>
    </submittedName>
</protein>